<name>A0A6C2U8K7_PONDE</name>
<sequence>MTRTEQILKLADQRGIIRPRDVEAAGIPRAYLSILCKSGQLERRSRGLYARIDAPITQNYELEEVAKRIPSAVFCLLSALSFHNIGTQSPHVIWISVPKSTWKPTVEYPLNLTYVTGTAYSFGIQEHIENGVPLKVYSPAKTVADCFKFRNKIGMDVALEALKEVWRDRKATADELVEAAKACRMYNVMRPYMEAIV</sequence>
<dbReference type="EMBL" id="CAAHFG010000003">
    <property type="protein sequence ID" value="VGO16390.1"/>
    <property type="molecule type" value="Genomic_DNA"/>
</dbReference>
<protein>
    <recommendedName>
        <fullName evidence="1">AbiEi antitoxin N-terminal domain-containing protein</fullName>
    </recommendedName>
</protein>
<keyword evidence="3" id="KW-1185">Reference proteome</keyword>
<dbReference type="RefSeq" id="WP_136081907.1">
    <property type="nucleotide sequence ID" value="NZ_CAAHFG010000003.1"/>
</dbReference>
<dbReference type="AlphaFoldDB" id="A0A6C2U8K7"/>
<gene>
    <name evidence="2" type="ORF">PDESU_04981</name>
</gene>
<reference evidence="2 3" key="1">
    <citation type="submission" date="2019-04" db="EMBL/GenBank/DDBJ databases">
        <authorList>
            <person name="Van Vliet M D."/>
        </authorList>
    </citation>
    <scope>NUCLEOTIDE SEQUENCE [LARGE SCALE GENOMIC DNA]</scope>
    <source>
        <strain evidence="2 3">F1</strain>
    </source>
</reference>
<dbReference type="Pfam" id="PF13338">
    <property type="entry name" value="AbiEi_4"/>
    <property type="match status" value="1"/>
</dbReference>
<dbReference type="InterPro" id="IPR025159">
    <property type="entry name" value="AbiEi_N"/>
</dbReference>
<evidence type="ECO:0000313" key="2">
    <source>
        <dbReference type="EMBL" id="VGO16390.1"/>
    </source>
</evidence>
<dbReference type="Proteomes" id="UP000366872">
    <property type="component" value="Unassembled WGS sequence"/>
</dbReference>
<feature type="domain" description="AbiEi antitoxin N-terminal" evidence="1">
    <location>
        <begin position="5"/>
        <end position="51"/>
    </location>
</feature>
<accession>A0A6C2U8K7</accession>
<proteinExistence type="predicted"/>
<evidence type="ECO:0000259" key="1">
    <source>
        <dbReference type="Pfam" id="PF13338"/>
    </source>
</evidence>
<evidence type="ECO:0000313" key="3">
    <source>
        <dbReference type="Proteomes" id="UP000366872"/>
    </source>
</evidence>
<organism evidence="2 3">
    <name type="scientific">Pontiella desulfatans</name>
    <dbReference type="NCBI Taxonomy" id="2750659"/>
    <lineage>
        <taxon>Bacteria</taxon>
        <taxon>Pseudomonadati</taxon>
        <taxon>Kiritimatiellota</taxon>
        <taxon>Kiritimatiellia</taxon>
        <taxon>Kiritimatiellales</taxon>
        <taxon>Pontiellaceae</taxon>
        <taxon>Pontiella</taxon>
    </lineage>
</organism>